<keyword evidence="1" id="KW-0812">Transmembrane</keyword>
<protein>
    <recommendedName>
        <fullName evidence="4">DUF1275 domain-containing protein</fullName>
    </recommendedName>
</protein>
<feature type="transmembrane region" description="Helical" evidence="1">
    <location>
        <begin position="177"/>
        <end position="198"/>
    </location>
</feature>
<feature type="transmembrane region" description="Helical" evidence="1">
    <location>
        <begin position="61"/>
        <end position="79"/>
    </location>
</feature>
<evidence type="ECO:0008006" key="4">
    <source>
        <dbReference type="Google" id="ProtNLM"/>
    </source>
</evidence>
<evidence type="ECO:0000313" key="3">
    <source>
        <dbReference type="Proteomes" id="UP000236214"/>
    </source>
</evidence>
<feature type="transmembrane region" description="Helical" evidence="1">
    <location>
        <begin position="204"/>
        <end position="220"/>
    </location>
</feature>
<sequence>MKSIFSNTKHLDVYIHYIIALCGGFFGMYAITSRMGNFGQAQTANLIEIVRNILGKNMSEGALRIVAALLFMGGIISATIMERKTKIDLRYFSISFDLIAAILIGFFPLSMNPVVALYPVFFATAFQWCIFKGAKGYPSATVFCTNNLKQATISIIDYFLMPQDNPERRGKIEKAKLYGGTCVNFYLGVLISYLLWYFFGVHSIWFITFPLLINFVLVVLDSKRHAFYLNVEKNKVHENLSYNTTKL</sequence>
<dbReference type="PANTHER" id="PTHR37314:SF4">
    <property type="entry name" value="UPF0700 TRANSMEMBRANE PROTEIN YOAK"/>
    <property type="match status" value="1"/>
</dbReference>
<dbReference type="InterPro" id="IPR010699">
    <property type="entry name" value="DUF1275"/>
</dbReference>
<dbReference type="EMBL" id="BDEC01000012">
    <property type="protein sequence ID" value="GBD67552.1"/>
    <property type="molecule type" value="Genomic_DNA"/>
</dbReference>
<proteinExistence type="predicted"/>
<name>A0A2H6CM22_TETHA</name>
<keyword evidence="1" id="KW-0472">Membrane</keyword>
<dbReference type="RefSeq" id="WP_094243478.1">
    <property type="nucleotide sequence ID" value="NZ_BDEB01000048.1"/>
</dbReference>
<dbReference type="AlphaFoldDB" id="A0A2H6CM22"/>
<feature type="transmembrane region" description="Helical" evidence="1">
    <location>
        <begin position="12"/>
        <end position="31"/>
    </location>
</feature>
<dbReference type="Proteomes" id="UP000236214">
    <property type="component" value="Unassembled WGS sequence"/>
</dbReference>
<comment type="caution">
    <text evidence="2">The sequence shown here is derived from an EMBL/GenBank/DDBJ whole genome shotgun (WGS) entry which is preliminary data.</text>
</comment>
<keyword evidence="1" id="KW-1133">Transmembrane helix</keyword>
<dbReference type="PANTHER" id="PTHR37314">
    <property type="entry name" value="SLR0142 PROTEIN"/>
    <property type="match status" value="1"/>
</dbReference>
<organism evidence="2 3">
    <name type="scientific">Tetragenococcus halophilus subsp. halophilus</name>
    <dbReference type="NCBI Taxonomy" id="1513897"/>
    <lineage>
        <taxon>Bacteria</taxon>
        <taxon>Bacillati</taxon>
        <taxon>Bacillota</taxon>
        <taxon>Bacilli</taxon>
        <taxon>Lactobacillales</taxon>
        <taxon>Enterococcaceae</taxon>
        <taxon>Tetragenococcus</taxon>
    </lineage>
</organism>
<reference evidence="2 3" key="1">
    <citation type="submission" date="2016-05" db="EMBL/GenBank/DDBJ databases">
        <title>Whole genome sequencing of Tetragenococcus halophilus subsp. halophilus NISL 7118.</title>
        <authorList>
            <person name="Shiwa Y."/>
            <person name="Nishimura I."/>
            <person name="Yoshikawa H."/>
            <person name="Koyama Y."/>
            <person name="Oguma T."/>
        </authorList>
    </citation>
    <scope>NUCLEOTIDE SEQUENCE [LARGE SCALE GENOMIC DNA]</scope>
    <source>
        <strain evidence="2 3">NISL 7118</strain>
    </source>
</reference>
<feature type="transmembrane region" description="Helical" evidence="1">
    <location>
        <begin position="115"/>
        <end position="131"/>
    </location>
</feature>
<accession>A0A2H6CM22</accession>
<feature type="transmembrane region" description="Helical" evidence="1">
    <location>
        <begin position="91"/>
        <end position="109"/>
    </location>
</feature>
<evidence type="ECO:0000313" key="2">
    <source>
        <dbReference type="EMBL" id="GBD67552.1"/>
    </source>
</evidence>
<gene>
    <name evidence="2" type="ORF">TEHN7118_0358</name>
</gene>
<dbReference type="Pfam" id="PF06912">
    <property type="entry name" value="DUF1275"/>
    <property type="match status" value="1"/>
</dbReference>
<keyword evidence="3" id="KW-1185">Reference proteome</keyword>
<evidence type="ECO:0000256" key="1">
    <source>
        <dbReference type="SAM" id="Phobius"/>
    </source>
</evidence>